<accession>H1V9V8</accession>
<name>H1V9V8_COLHI</name>
<reference evidence="2" key="1">
    <citation type="journal article" date="2012" name="Nat. Genet.">
        <title>Lifestyle transitions in plant pathogenic Colletotrichum fungi deciphered by genome and transcriptome analyses.</title>
        <authorList>
            <person name="O'Connell R.J."/>
            <person name="Thon M.R."/>
            <person name="Hacquard S."/>
            <person name="Amyotte S.G."/>
            <person name="Kleemann J."/>
            <person name="Torres M.F."/>
            <person name="Damm U."/>
            <person name="Buiate E.A."/>
            <person name="Epstein L."/>
            <person name="Alkan N."/>
            <person name="Altmueller J."/>
            <person name="Alvarado-Balderrama L."/>
            <person name="Bauser C.A."/>
            <person name="Becker C."/>
            <person name="Birren B.W."/>
            <person name="Chen Z."/>
            <person name="Choi J."/>
            <person name="Crouch J.A."/>
            <person name="Duvick J.P."/>
            <person name="Farman M.A."/>
            <person name="Gan P."/>
            <person name="Heiman D."/>
            <person name="Henrissat B."/>
            <person name="Howard R.J."/>
            <person name="Kabbage M."/>
            <person name="Koch C."/>
            <person name="Kracher B."/>
            <person name="Kubo Y."/>
            <person name="Law A.D."/>
            <person name="Lebrun M.-H."/>
            <person name="Lee Y.-H."/>
            <person name="Miyara I."/>
            <person name="Moore N."/>
            <person name="Neumann U."/>
            <person name="Nordstroem K."/>
            <person name="Panaccione D.G."/>
            <person name="Panstruga R."/>
            <person name="Place M."/>
            <person name="Proctor R.H."/>
            <person name="Prusky D."/>
            <person name="Rech G."/>
            <person name="Reinhardt R."/>
            <person name="Rollins J.A."/>
            <person name="Rounsley S."/>
            <person name="Schardl C.L."/>
            <person name="Schwartz D.C."/>
            <person name="Shenoy N."/>
            <person name="Shirasu K."/>
            <person name="Sikhakolli U.R."/>
            <person name="Stueber K."/>
            <person name="Sukno S.A."/>
            <person name="Sweigard J.A."/>
            <person name="Takano Y."/>
            <person name="Takahara H."/>
            <person name="Trail F."/>
            <person name="van der Does H.C."/>
            <person name="Voll L.M."/>
            <person name="Will I."/>
            <person name="Young S."/>
            <person name="Zeng Q."/>
            <person name="Zhang J."/>
            <person name="Zhou S."/>
            <person name="Dickman M.B."/>
            <person name="Schulze-Lefert P."/>
            <person name="Ver Loren van Themaat E."/>
            <person name="Ma L.-J."/>
            <person name="Vaillancourt L.J."/>
        </authorList>
    </citation>
    <scope>NUCLEOTIDE SEQUENCE [LARGE SCALE GENOMIC DNA]</scope>
    <source>
        <strain evidence="2">IMI 349063</strain>
    </source>
</reference>
<evidence type="ECO:0000313" key="1">
    <source>
        <dbReference type="EMBL" id="CCF37011.1"/>
    </source>
</evidence>
<dbReference type="HOGENOM" id="CLU_2399544_0_0_1"/>
<organism evidence="1 2">
    <name type="scientific">Colletotrichum higginsianum (strain IMI 349063)</name>
    <name type="common">Crucifer anthracnose fungus</name>
    <dbReference type="NCBI Taxonomy" id="759273"/>
    <lineage>
        <taxon>Eukaryota</taxon>
        <taxon>Fungi</taxon>
        <taxon>Dikarya</taxon>
        <taxon>Ascomycota</taxon>
        <taxon>Pezizomycotina</taxon>
        <taxon>Sordariomycetes</taxon>
        <taxon>Hypocreomycetidae</taxon>
        <taxon>Glomerellales</taxon>
        <taxon>Glomerellaceae</taxon>
        <taxon>Colletotrichum</taxon>
        <taxon>Colletotrichum destructivum species complex</taxon>
    </lineage>
</organism>
<dbReference type="EMBL" id="CACQ02002261">
    <property type="protein sequence ID" value="CCF37011.1"/>
    <property type="molecule type" value="Genomic_DNA"/>
</dbReference>
<proteinExistence type="predicted"/>
<evidence type="ECO:0000313" key="2">
    <source>
        <dbReference type="Proteomes" id="UP000007174"/>
    </source>
</evidence>
<gene>
    <name evidence="1" type="ORF">CH063_08443</name>
</gene>
<protein>
    <submittedName>
        <fullName evidence="1">Uncharacterized protein</fullName>
    </submittedName>
</protein>
<dbReference type="Proteomes" id="UP000007174">
    <property type="component" value="Unassembled WGS sequence"/>
</dbReference>
<dbReference type="AlphaFoldDB" id="H1V9V8"/>
<sequence>MKVLFLRSCASSQSTASYLTALVGGGRRPHSPIPSSVSGCTLTSPLSRHARHFSTAISSRNTEFDSRWCGCYVYKKVQVWQAKVKVSMQKRYS</sequence>